<feature type="region of interest" description="Disordered" evidence="1">
    <location>
        <begin position="1"/>
        <end position="21"/>
    </location>
</feature>
<dbReference type="AlphaFoldDB" id="A0A8J4WJ36"/>
<protein>
    <recommendedName>
        <fullName evidence="2">DUF4806 domain-containing protein</fullName>
    </recommendedName>
</protein>
<dbReference type="PANTHER" id="PTHR34153:SF2">
    <property type="entry name" value="SI:CH211-262H13.3-RELATED"/>
    <property type="match status" value="1"/>
</dbReference>
<gene>
    <name evidence="3" type="ORF">PHET_01767</name>
</gene>
<name>A0A8J4WJ36_9TREM</name>
<organism evidence="3 4">
    <name type="scientific">Paragonimus heterotremus</name>
    <dbReference type="NCBI Taxonomy" id="100268"/>
    <lineage>
        <taxon>Eukaryota</taxon>
        <taxon>Metazoa</taxon>
        <taxon>Spiralia</taxon>
        <taxon>Lophotrochozoa</taxon>
        <taxon>Platyhelminthes</taxon>
        <taxon>Trematoda</taxon>
        <taxon>Digenea</taxon>
        <taxon>Plagiorchiida</taxon>
        <taxon>Troglotremata</taxon>
        <taxon>Troglotrematidae</taxon>
        <taxon>Paragonimus</taxon>
    </lineage>
</organism>
<comment type="caution">
    <text evidence="3">The sequence shown here is derived from an EMBL/GenBank/DDBJ whole genome shotgun (WGS) entry which is preliminary data.</text>
</comment>
<dbReference type="Pfam" id="PF16064">
    <property type="entry name" value="DUF4806"/>
    <property type="match status" value="1"/>
</dbReference>
<dbReference type="EMBL" id="LUCH01000609">
    <property type="protein sequence ID" value="KAF5404723.1"/>
    <property type="molecule type" value="Genomic_DNA"/>
</dbReference>
<dbReference type="InterPro" id="IPR032071">
    <property type="entry name" value="DUF4806"/>
</dbReference>
<dbReference type="Proteomes" id="UP000748531">
    <property type="component" value="Unassembled WGS sequence"/>
</dbReference>
<keyword evidence="4" id="KW-1185">Reference proteome</keyword>
<accession>A0A8J4WJ36</accession>
<reference evidence="3" key="1">
    <citation type="submission" date="2019-05" db="EMBL/GenBank/DDBJ databases">
        <title>Annotation for the trematode Paragonimus heterotremus.</title>
        <authorList>
            <person name="Choi Y.-J."/>
        </authorList>
    </citation>
    <scope>NUCLEOTIDE SEQUENCE</scope>
    <source>
        <strain evidence="3">LC</strain>
    </source>
</reference>
<dbReference type="PANTHER" id="PTHR34153">
    <property type="entry name" value="SI:CH211-262H13.3-RELATED-RELATED"/>
    <property type="match status" value="1"/>
</dbReference>
<proteinExistence type="predicted"/>
<dbReference type="OrthoDB" id="6587055at2759"/>
<evidence type="ECO:0000313" key="3">
    <source>
        <dbReference type="EMBL" id="KAF5404723.1"/>
    </source>
</evidence>
<evidence type="ECO:0000313" key="4">
    <source>
        <dbReference type="Proteomes" id="UP000748531"/>
    </source>
</evidence>
<feature type="domain" description="DUF4806" evidence="2">
    <location>
        <begin position="103"/>
        <end position="171"/>
    </location>
</feature>
<evidence type="ECO:0000259" key="2">
    <source>
        <dbReference type="Pfam" id="PF16064"/>
    </source>
</evidence>
<evidence type="ECO:0000256" key="1">
    <source>
        <dbReference type="SAM" id="MobiDB-lite"/>
    </source>
</evidence>
<feature type="compositionally biased region" description="Pro residues" evidence="1">
    <location>
        <begin position="1"/>
        <end position="11"/>
    </location>
</feature>
<sequence length="232" mass="25881">MSRSPSHPPVAGPSSITSPSFQEAVNTNMSDHSYTASYLSVTKLHRQLLEIGSRLTETTDMLKGVITALLAMSTPLQAMELGLGHRSQPVTVYQRPVTPLTLELPARTVEDLDLLETELANPDVYRSLVMTLSRLGGSDSVVSLRRMLSSVIHNDLAILMNWTGACKKRPASNLLLMNAIRDAVEQNFSDLAVDELHAHMQRWFRNSRDRCGGRRKRLKRRLTPNKDSTHIP</sequence>